<gene>
    <name evidence="6" type="ORF">GCM10011507_01980</name>
</gene>
<reference evidence="6" key="1">
    <citation type="journal article" date="2014" name="Int. J. Syst. Evol. Microbiol.">
        <title>Complete genome sequence of Corynebacterium casei LMG S-19264T (=DSM 44701T), isolated from a smear-ripened cheese.</title>
        <authorList>
            <consortium name="US DOE Joint Genome Institute (JGI-PGF)"/>
            <person name="Walter F."/>
            <person name="Albersmeier A."/>
            <person name="Kalinowski J."/>
            <person name="Ruckert C."/>
        </authorList>
    </citation>
    <scope>NUCLEOTIDE SEQUENCE</scope>
    <source>
        <strain evidence="6">CGMCC 1.15447</strain>
    </source>
</reference>
<dbReference type="RefSeq" id="WP_229668593.1">
    <property type="nucleotide sequence ID" value="NZ_BMJB01000001.1"/>
</dbReference>
<evidence type="ECO:0000256" key="2">
    <source>
        <dbReference type="ARBA" id="ARBA00022801"/>
    </source>
</evidence>
<feature type="compositionally biased region" description="Basic and acidic residues" evidence="3">
    <location>
        <begin position="425"/>
        <end position="435"/>
    </location>
</feature>
<evidence type="ECO:0000256" key="1">
    <source>
        <dbReference type="ARBA" id="ARBA00008668"/>
    </source>
</evidence>
<dbReference type="SUPFAM" id="SSF49785">
    <property type="entry name" value="Galactose-binding domain-like"/>
    <property type="match status" value="1"/>
</dbReference>
<dbReference type="InterPro" id="IPR008979">
    <property type="entry name" value="Galactose-bd-like_sf"/>
</dbReference>
<dbReference type="CDD" id="cd01821">
    <property type="entry name" value="Rhamnogalacturan_acetylesterase_like"/>
    <property type="match status" value="1"/>
</dbReference>
<dbReference type="Gene3D" id="3.40.50.1110">
    <property type="entry name" value="SGNH hydrolase"/>
    <property type="match status" value="1"/>
</dbReference>
<dbReference type="EMBL" id="BMJB01000001">
    <property type="protein sequence ID" value="GGA54329.1"/>
    <property type="molecule type" value="Genomic_DNA"/>
</dbReference>
<dbReference type="InterPro" id="IPR013830">
    <property type="entry name" value="SGNH_hydro"/>
</dbReference>
<keyword evidence="2" id="KW-0378">Hydrolase</keyword>
<dbReference type="Pfam" id="PF13472">
    <property type="entry name" value="Lipase_GDSL_2"/>
    <property type="match status" value="1"/>
</dbReference>
<dbReference type="GO" id="GO:0016788">
    <property type="term" value="F:hydrolase activity, acting on ester bonds"/>
    <property type="evidence" value="ECO:0007669"/>
    <property type="project" value="UniProtKB-ARBA"/>
</dbReference>
<accession>A0A916RE36</accession>
<sequence>MNRLGLLAFALATPVLAQSPALMKYACGPANRMFATLSASSIYSDTHAGFDLNTLPSFTGKSCTSDKPFFFSVPVVEGSDRVTVVLGGDQSATTTIWSEARRLSVEKVQTEAGKSKTETFDVNVRTPEIGGDAAHHVHLKPREIGNLDWDHKLTLEFNGEHPSIRSISVEPITPHEPTIYLAGDSTVVDQDVEPWAAWGQMLPRFFRPGVVIANHAESGETIKSFVGEQRFAKIFSLIQPGDYLFMQFNHNDQKISPRTHQPVVPLDEYRALLIEYIGKARAAGATPVLVTSMNRRTFDASGHITNSLGDYPATMRSVAAEQHVALIDLNAMSKTLFETMGPEGTLKAFMHYPANSFPNQTEAISDDTHFNKYGAYELARCIVHGIRAANLPIKKYLVKGTTDFNPAHPDDVNTFHLPATPIPPKTEDVTKVPQT</sequence>
<evidence type="ECO:0000313" key="7">
    <source>
        <dbReference type="Proteomes" id="UP000648801"/>
    </source>
</evidence>
<dbReference type="InterPro" id="IPR037459">
    <property type="entry name" value="RhgT-like"/>
</dbReference>
<keyword evidence="4" id="KW-0732">Signal</keyword>
<feature type="signal peptide" evidence="4">
    <location>
        <begin position="1"/>
        <end position="17"/>
    </location>
</feature>
<dbReference type="Proteomes" id="UP000648801">
    <property type="component" value="Unassembled WGS sequence"/>
</dbReference>
<dbReference type="AlphaFoldDB" id="A0A916RE36"/>
<evidence type="ECO:0000256" key="3">
    <source>
        <dbReference type="SAM" id="MobiDB-lite"/>
    </source>
</evidence>
<evidence type="ECO:0000259" key="5">
    <source>
        <dbReference type="Pfam" id="PF13472"/>
    </source>
</evidence>
<evidence type="ECO:0000256" key="4">
    <source>
        <dbReference type="SAM" id="SignalP"/>
    </source>
</evidence>
<protein>
    <submittedName>
        <fullName evidence="6">Rhamnogalacturonan acetylesterase</fullName>
    </submittedName>
</protein>
<feature type="domain" description="SGNH hydrolase-type esterase" evidence="5">
    <location>
        <begin position="183"/>
        <end position="374"/>
    </location>
</feature>
<feature type="chain" id="PRO_5037484386" evidence="4">
    <location>
        <begin position="18"/>
        <end position="435"/>
    </location>
</feature>
<evidence type="ECO:0000313" key="6">
    <source>
        <dbReference type="EMBL" id="GGA54329.1"/>
    </source>
</evidence>
<reference evidence="6" key="2">
    <citation type="submission" date="2020-09" db="EMBL/GenBank/DDBJ databases">
        <authorList>
            <person name="Sun Q."/>
            <person name="Zhou Y."/>
        </authorList>
    </citation>
    <scope>NUCLEOTIDE SEQUENCE</scope>
    <source>
        <strain evidence="6">CGMCC 1.15447</strain>
    </source>
</reference>
<dbReference type="SUPFAM" id="SSF52266">
    <property type="entry name" value="SGNH hydrolase"/>
    <property type="match status" value="1"/>
</dbReference>
<feature type="region of interest" description="Disordered" evidence="3">
    <location>
        <begin position="416"/>
        <end position="435"/>
    </location>
</feature>
<organism evidence="6 7">
    <name type="scientific">Edaphobacter acidisoli</name>
    <dbReference type="NCBI Taxonomy" id="2040573"/>
    <lineage>
        <taxon>Bacteria</taxon>
        <taxon>Pseudomonadati</taxon>
        <taxon>Acidobacteriota</taxon>
        <taxon>Terriglobia</taxon>
        <taxon>Terriglobales</taxon>
        <taxon>Acidobacteriaceae</taxon>
        <taxon>Edaphobacter</taxon>
    </lineage>
</organism>
<dbReference type="PANTHER" id="PTHR43695:SF1">
    <property type="entry name" value="RHAMNOGALACTURONAN ACETYLESTERASE"/>
    <property type="match status" value="1"/>
</dbReference>
<dbReference type="PANTHER" id="PTHR43695">
    <property type="entry name" value="PUTATIVE (AFU_ORTHOLOGUE AFUA_2G17250)-RELATED"/>
    <property type="match status" value="1"/>
</dbReference>
<comment type="similarity">
    <text evidence="1">Belongs to the 'GDSL' lipolytic enzyme family.</text>
</comment>
<dbReference type="InterPro" id="IPR036514">
    <property type="entry name" value="SGNH_hydro_sf"/>
</dbReference>
<proteinExistence type="inferred from homology"/>
<name>A0A916RE36_9BACT</name>
<comment type="caution">
    <text evidence="6">The sequence shown here is derived from an EMBL/GenBank/DDBJ whole genome shotgun (WGS) entry which is preliminary data.</text>
</comment>
<keyword evidence="7" id="KW-1185">Reference proteome</keyword>
<dbReference type="Gene3D" id="2.60.120.430">
    <property type="entry name" value="Galactose-binding lectin"/>
    <property type="match status" value="1"/>
</dbReference>